<keyword evidence="3" id="KW-1185">Reference proteome</keyword>
<proteinExistence type="predicted"/>
<gene>
    <name evidence="2" type="ORF">HHL17_22920</name>
</gene>
<dbReference type="EMBL" id="JABBGC010000002">
    <property type="protein sequence ID" value="NML40071.1"/>
    <property type="molecule type" value="Genomic_DNA"/>
</dbReference>
<feature type="chain" id="PRO_5032711165" description="GLPGLI family protein" evidence="1">
    <location>
        <begin position="31"/>
        <end position="255"/>
    </location>
</feature>
<dbReference type="AlphaFoldDB" id="A0A848GRC1"/>
<dbReference type="RefSeq" id="WP_169227109.1">
    <property type="nucleotide sequence ID" value="NZ_JABBGC010000002.1"/>
</dbReference>
<sequence>MYPKKNAPKFTAVRYSILICLLMATHLLRAQDTSDTLDVCKIVFAATGKPANSKMPPASMTVYYHPDYLYATQTHANRKETSWLIWHHKRMLLQIDGKQGLPLNYGMQLKTNVYLPEETIDTANNIEKTGSDGDWDNENEYNGPGYGKISFAEDTMTITGHLCKKAVINYSYPPQCTTGLIRRITIWYSPDLPQFYLPPFTHLQKIPGAALMICITTADGSKDCYKATDIVHEQKTISFFRPSKDIRILYPPRLK</sequence>
<comment type="caution">
    <text evidence="2">The sequence shown here is derived from an EMBL/GenBank/DDBJ whole genome shotgun (WGS) entry which is preliminary data.</text>
</comment>
<accession>A0A848GRC1</accession>
<keyword evidence="1" id="KW-0732">Signal</keyword>
<feature type="signal peptide" evidence="1">
    <location>
        <begin position="1"/>
        <end position="30"/>
    </location>
</feature>
<evidence type="ECO:0000313" key="2">
    <source>
        <dbReference type="EMBL" id="NML40071.1"/>
    </source>
</evidence>
<reference evidence="2 3" key="1">
    <citation type="submission" date="2020-04" db="EMBL/GenBank/DDBJ databases">
        <title>Chitinophaga sp. G-6-1-13 sp. nov., isolated from soil.</title>
        <authorList>
            <person name="Dahal R.H."/>
            <person name="Chaudhary D.K."/>
        </authorList>
    </citation>
    <scope>NUCLEOTIDE SEQUENCE [LARGE SCALE GENOMIC DNA]</scope>
    <source>
        <strain evidence="2 3">G-6-1-13</strain>
    </source>
</reference>
<evidence type="ECO:0000256" key="1">
    <source>
        <dbReference type="SAM" id="SignalP"/>
    </source>
</evidence>
<name>A0A848GRC1_9BACT</name>
<protein>
    <recommendedName>
        <fullName evidence="4">GLPGLI family protein</fullName>
    </recommendedName>
</protein>
<dbReference type="Proteomes" id="UP000583266">
    <property type="component" value="Unassembled WGS sequence"/>
</dbReference>
<evidence type="ECO:0008006" key="4">
    <source>
        <dbReference type="Google" id="ProtNLM"/>
    </source>
</evidence>
<evidence type="ECO:0000313" key="3">
    <source>
        <dbReference type="Proteomes" id="UP000583266"/>
    </source>
</evidence>
<organism evidence="2 3">
    <name type="scientific">Chitinophaga fulva</name>
    <dbReference type="NCBI Taxonomy" id="2728842"/>
    <lineage>
        <taxon>Bacteria</taxon>
        <taxon>Pseudomonadati</taxon>
        <taxon>Bacteroidota</taxon>
        <taxon>Chitinophagia</taxon>
        <taxon>Chitinophagales</taxon>
        <taxon>Chitinophagaceae</taxon>
        <taxon>Chitinophaga</taxon>
    </lineage>
</organism>